<keyword evidence="9" id="KW-0175">Coiled coil</keyword>
<evidence type="ECO:0000313" key="11">
    <source>
        <dbReference type="EMBL" id="NKE38590.1"/>
    </source>
</evidence>
<feature type="modified residue" description="N5-methylglutamine" evidence="8">
    <location>
        <position position="238"/>
    </location>
</feature>
<dbReference type="NCBIfam" id="NF001859">
    <property type="entry name" value="PRK00591.1"/>
    <property type="match status" value="1"/>
</dbReference>
<keyword evidence="12" id="KW-1185">Reference proteome</keyword>
<dbReference type="FunFam" id="3.30.70.1660:FF:000004">
    <property type="entry name" value="Peptide chain release factor 1"/>
    <property type="match status" value="1"/>
</dbReference>
<comment type="function">
    <text evidence="1 8">Peptide chain release factor 1 directs the termination of translation in response to the peptide chain termination codons UAG and UAA.</text>
</comment>
<dbReference type="Gene3D" id="6.10.140.1950">
    <property type="match status" value="1"/>
</dbReference>
<comment type="caution">
    <text evidence="11">The sequence shown here is derived from an EMBL/GenBank/DDBJ whole genome shotgun (WGS) entry which is preliminary data.</text>
</comment>
<dbReference type="GO" id="GO:0016149">
    <property type="term" value="F:translation release factor activity, codon specific"/>
    <property type="evidence" value="ECO:0007669"/>
    <property type="project" value="UniProtKB-UniRule"/>
</dbReference>
<dbReference type="EMBL" id="JAAVVK010000002">
    <property type="protein sequence ID" value="NKE38590.1"/>
    <property type="molecule type" value="Genomic_DNA"/>
</dbReference>
<proteinExistence type="inferred from homology"/>
<reference evidence="11 12" key="1">
    <citation type="submission" date="2020-04" db="EMBL/GenBank/DDBJ databases">
        <title>Complete genome sequence of Spiroplasma platyhelix ATCC 51748, an insect isolate.</title>
        <authorList>
            <person name="Green E.A."/>
            <person name="Klassen J.L."/>
        </authorList>
    </citation>
    <scope>NUCLEOTIDE SEQUENCE [LARGE SCALE GENOMIC DNA]</scope>
    <source>
        <strain evidence="11 12">PALS-1</strain>
    </source>
</reference>
<evidence type="ECO:0000256" key="5">
    <source>
        <dbReference type="ARBA" id="ARBA00022490"/>
    </source>
</evidence>
<dbReference type="FunFam" id="3.30.70.1660:FF:000002">
    <property type="entry name" value="Peptide chain release factor 1"/>
    <property type="match status" value="1"/>
</dbReference>
<dbReference type="Pfam" id="PF00472">
    <property type="entry name" value="RF-1"/>
    <property type="match status" value="1"/>
</dbReference>
<evidence type="ECO:0000256" key="7">
    <source>
        <dbReference type="ARBA" id="ARBA00050039"/>
    </source>
</evidence>
<dbReference type="HAMAP" id="MF_00093">
    <property type="entry name" value="Rel_fac_1"/>
    <property type="match status" value="1"/>
</dbReference>
<dbReference type="NCBIfam" id="TIGR00019">
    <property type="entry name" value="prfA"/>
    <property type="match status" value="1"/>
</dbReference>
<dbReference type="SMART" id="SM00937">
    <property type="entry name" value="PCRF"/>
    <property type="match status" value="1"/>
</dbReference>
<dbReference type="SUPFAM" id="SSF75620">
    <property type="entry name" value="Release factor"/>
    <property type="match status" value="1"/>
</dbReference>
<sequence>MINEKILQQLNLLEQKYQEIEKQLLTLDIKSQREKYTELSKEQKRLEPIINQFLVYQKIKNSLIEEKQYLESEKDAELVEMLKAEIKANEQKLIEAEEKLQLILIPKDDNDNKNVIFEIRGAVGGEEANIFAGDLYRMYLKYSENQNWKVETIEAKESPSGGFTYIAFMIRGKQVFSKLKYEAGAHRVQRVPKTESQGRIHTSIATVAVLPEASEIDVNVNPNDLKIDTYRSSGAGGQHVNTTDSAVRITHLPSGIVVTSQDGRSQHDNKDKAMRVLRAKLYEFQLSQQQGEIGDIRKNAVGSGERSEKIRTYNYPQNRVTDHRIGLTLNKLDQVIEGNLDEIILALISAEERRKLENLENEVMKLN</sequence>
<feature type="coiled-coil region" evidence="9">
    <location>
        <begin position="3"/>
        <end position="42"/>
    </location>
</feature>
<dbReference type="PANTHER" id="PTHR43804">
    <property type="entry name" value="LD18447P"/>
    <property type="match status" value="1"/>
</dbReference>
<keyword evidence="6 8" id="KW-0648">Protein biosynthesis</keyword>
<dbReference type="Gene3D" id="3.30.70.1660">
    <property type="match status" value="1"/>
</dbReference>
<evidence type="ECO:0000259" key="10">
    <source>
        <dbReference type="PROSITE" id="PS00745"/>
    </source>
</evidence>
<dbReference type="FunFam" id="3.30.160.20:FF:000004">
    <property type="entry name" value="Peptide chain release factor 1"/>
    <property type="match status" value="1"/>
</dbReference>
<dbReference type="InterPro" id="IPR000352">
    <property type="entry name" value="Pep_chain_release_fac_I"/>
</dbReference>
<gene>
    <name evidence="8 11" type="primary">prfA</name>
    <name evidence="11" type="ORF">HER12_02330</name>
</gene>
<comment type="PTM">
    <text evidence="8">Methylated by PrmC. Methylation increases the termination efficiency of RF1.</text>
</comment>
<protein>
    <recommendedName>
        <fullName evidence="7 8">Peptide chain release factor 1</fullName>
        <shortName evidence="8">RF-1</shortName>
    </recommendedName>
</protein>
<organism evidence="11 12">
    <name type="scientific">Spiroplasma platyhelix PALS-1</name>
    <dbReference type="NCBI Taxonomy" id="1276218"/>
    <lineage>
        <taxon>Bacteria</taxon>
        <taxon>Bacillati</taxon>
        <taxon>Mycoplasmatota</taxon>
        <taxon>Mollicutes</taxon>
        <taxon>Entomoplasmatales</taxon>
        <taxon>Spiroplasmataceae</taxon>
        <taxon>Spiroplasma</taxon>
    </lineage>
</organism>
<keyword evidence="4 8" id="KW-0488">Methylation</keyword>
<dbReference type="InterPro" id="IPR005139">
    <property type="entry name" value="PCRF"/>
</dbReference>
<dbReference type="InterPro" id="IPR004373">
    <property type="entry name" value="RF-1"/>
</dbReference>
<evidence type="ECO:0000256" key="3">
    <source>
        <dbReference type="ARBA" id="ARBA00010835"/>
    </source>
</evidence>
<dbReference type="PANTHER" id="PTHR43804:SF7">
    <property type="entry name" value="LD18447P"/>
    <property type="match status" value="1"/>
</dbReference>
<evidence type="ECO:0000256" key="1">
    <source>
        <dbReference type="ARBA" id="ARBA00002986"/>
    </source>
</evidence>
<accession>A0A846TQI5</accession>
<dbReference type="Pfam" id="PF03462">
    <property type="entry name" value="PCRF"/>
    <property type="match status" value="1"/>
</dbReference>
<dbReference type="GO" id="GO:0005829">
    <property type="term" value="C:cytosol"/>
    <property type="evidence" value="ECO:0007669"/>
    <property type="project" value="UniProtKB-ARBA"/>
</dbReference>
<dbReference type="Proteomes" id="UP000584587">
    <property type="component" value="Unassembled WGS sequence"/>
</dbReference>
<dbReference type="PROSITE" id="PS00745">
    <property type="entry name" value="RF_PROK_I"/>
    <property type="match status" value="1"/>
</dbReference>
<feature type="domain" description="Prokaryotic-type class I peptide chain release factors" evidence="10">
    <location>
        <begin position="231"/>
        <end position="247"/>
    </location>
</feature>
<dbReference type="InterPro" id="IPR045853">
    <property type="entry name" value="Pep_chain_release_fac_I_sf"/>
</dbReference>
<dbReference type="AlphaFoldDB" id="A0A846TQI5"/>
<dbReference type="Gene3D" id="3.30.160.20">
    <property type="match status" value="1"/>
</dbReference>
<name>A0A846TQI5_9MOLU</name>
<evidence type="ECO:0000256" key="9">
    <source>
        <dbReference type="SAM" id="Coils"/>
    </source>
</evidence>
<keyword evidence="5 8" id="KW-0963">Cytoplasm</keyword>
<evidence type="ECO:0000256" key="2">
    <source>
        <dbReference type="ARBA" id="ARBA00004496"/>
    </source>
</evidence>
<dbReference type="InterPro" id="IPR050057">
    <property type="entry name" value="Prokaryotic/Mito_RF"/>
</dbReference>
<evidence type="ECO:0000256" key="4">
    <source>
        <dbReference type="ARBA" id="ARBA00022481"/>
    </source>
</evidence>
<comment type="subcellular location">
    <subcellularLocation>
        <location evidence="2 8">Cytoplasm</location>
    </subcellularLocation>
</comment>
<evidence type="ECO:0000313" key="12">
    <source>
        <dbReference type="Proteomes" id="UP000584587"/>
    </source>
</evidence>
<evidence type="ECO:0000256" key="6">
    <source>
        <dbReference type="ARBA" id="ARBA00022917"/>
    </source>
</evidence>
<evidence type="ECO:0000256" key="8">
    <source>
        <dbReference type="HAMAP-Rule" id="MF_00093"/>
    </source>
</evidence>
<comment type="similarity">
    <text evidence="3 8">Belongs to the prokaryotic/mitochondrial release factor family.</text>
</comment>